<dbReference type="PANTHER" id="PTHR44666">
    <property type="entry name" value="WD REPEAT-CONTAINING PROTEIN 53"/>
    <property type="match status" value="1"/>
</dbReference>
<dbReference type="Pfam" id="PF00400">
    <property type="entry name" value="WD40"/>
    <property type="match status" value="3"/>
</dbReference>
<evidence type="ECO:0000256" key="2">
    <source>
        <dbReference type="ARBA" id="ARBA00022737"/>
    </source>
</evidence>
<dbReference type="EMBL" id="JANBOI010000065">
    <property type="protein sequence ID" value="KAJ1734619.1"/>
    <property type="molecule type" value="Genomic_DNA"/>
</dbReference>
<dbReference type="InterPro" id="IPR036322">
    <property type="entry name" value="WD40_repeat_dom_sf"/>
</dbReference>
<reference evidence="4" key="1">
    <citation type="submission" date="2022-07" db="EMBL/GenBank/DDBJ databases">
        <title>Phylogenomic reconstructions and comparative analyses of Kickxellomycotina fungi.</title>
        <authorList>
            <person name="Reynolds N.K."/>
            <person name="Stajich J.E."/>
            <person name="Barry K."/>
            <person name="Grigoriev I.V."/>
            <person name="Crous P."/>
            <person name="Smith M.E."/>
        </authorList>
    </citation>
    <scope>NUCLEOTIDE SEQUENCE</scope>
    <source>
        <strain evidence="4">BCRC 34381</strain>
    </source>
</reference>
<evidence type="ECO:0000256" key="1">
    <source>
        <dbReference type="ARBA" id="ARBA00022574"/>
    </source>
</evidence>
<dbReference type="PROSITE" id="PS50294">
    <property type="entry name" value="WD_REPEATS_REGION"/>
    <property type="match status" value="2"/>
</dbReference>
<protein>
    <recommendedName>
        <fullName evidence="6">WD40 repeat-like protein</fullName>
    </recommendedName>
</protein>
<evidence type="ECO:0008006" key="6">
    <source>
        <dbReference type="Google" id="ProtNLM"/>
    </source>
</evidence>
<dbReference type="Gene3D" id="2.130.10.10">
    <property type="entry name" value="YVTN repeat-like/Quinoprotein amine dehydrogenase"/>
    <property type="match status" value="1"/>
</dbReference>
<keyword evidence="2" id="KW-0677">Repeat</keyword>
<accession>A0A9W7YHN1</accession>
<dbReference type="InterPro" id="IPR001680">
    <property type="entry name" value="WD40_rpt"/>
</dbReference>
<name>A0A9W7YHN1_9FUNG</name>
<dbReference type="InterPro" id="IPR019775">
    <property type="entry name" value="WD40_repeat_CS"/>
</dbReference>
<evidence type="ECO:0000256" key="3">
    <source>
        <dbReference type="PROSITE-ProRule" id="PRU00221"/>
    </source>
</evidence>
<gene>
    <name evidence="4" type="ORF">LPJ61_000973</name>
</gene>
<dbReference type="OrthoDB" id="2161379at2759"/>
<evidence type="ECO:0000313" key="5">
    <source>
        <dbReference type="Proteomes" id="UP001143981"/>
    </source>
</evidence>
<dbReference type="PROSITE" id="PS00678">
    <property type="entry name" value="WD_REPEATS_1"/>
    <property type="match status" value="2"/>
</dbReference>
<feature type="repeat" description="WD" evidence="3">
    <location>
        <begin position="138"/>
        <end position="179"/>
    </location>
</feature>
<sequence>MSLFRGHRAGVTALAAGDGSRDGVLFSGSDDGSCRLWDVRSQKSVNGIAGHSGEITAVGFAGEHNLVAACDANLCIYDQRTLRLVAQAANTGTAVKNIYGEAEIQALSTRGDFVAYVDEDGRLGVSDITDPDGSTRFADSHEALAACVCFHPDEPVIATGGFDQQVRVWDVATETVSMTACAEVDDDPSSTRLVNPPFVYALDFAPNAECTVVSGHADGRLMCSSSEGTMCWMGCHDYSISAL</sequence>
<dbReference type="PANTHER" id="PTHR44666:SF1">
    <property type="entry name" value="WD REPEAT-CONTAINING PROTEIN 53"/>
    <property type="match status" value="1"/>
</dbReference>
<keyword evidence="1 3" id="KW-0853">WD repeat</keyword>
<dbReference type="InterPro" id="IPR015943">
    <property type="entry name" value="WD40/YVTN_repeat-like_dom_sf"/>
</dbReference>
<feature type="repeat" description="WD" evidence="3">
    <location>
        <begin position="4"/>
        <end position="47"/>
    </location>
</feature>
<dbReference type="PROSITE" id="PS50082">
    <property type="entry name" value="WD_REPEATS_2"/>
    <property type="match status" value="2"/>
</dbReference>
<dbReference type="AlphaFoldDB" id="A0A9W7YHN1"/>
<keyword evidence="5" id="KW-1185">Reference proteome</keyword>
<proteinExistence type="predicted"/>
<dbReference type="SMART" id="SM00320">
    <property type="entry name" value="WD40"/>
    <property type="match status" value="4"/>
</dbReference>
<comment type="caution">
    <text evidence="4">The sequence shown here is derived from an EMBL/GenBank/DDBJ whole genome shotgun (WGS) entry which is preliminary data.</text>
</comment>
<dbReference type="SUPFAM" id="SSF50978">
    <property type="entry name" value="WD40 repeat-like"/>
    <property type="match status" value="1"/>
</dbReference>
<evidence type="ECO:0000313" key="4">
    <source>
        <dbReference type="EMBL" id="KAJ1734619.1"/>
    </source>
</evidence>
<organism evidence="4 5">
    <name type="scientific">Coemansia biformis</name>
    <dbReference type="NCBI Taxonomy" id="1286918"/>
    <lineage>
        <taxon>Eukaryota</taxon>
        <taxon>Fungi</taxon>
        <taxon>Fungi incertae sedis</taxon>
        <taxon>Zoopagomycota</taxon>
        <taxon>Kickxellomycotina</taxon>
        <taxon>Kickxellomycetes</taxon>
        <taxon>Kickxellales</taxon>
        <taxon>Kickxellaceae</taxon>
        <taxon>Coemansia</taxon>
    </lineage>
</organism>
<dbReference type="Proteomes" id="UP001143981">
    <property type="component" value="Unassembled WGS sequence"/>
</dbReference>
<dbReference type="InterPro" id="IPR042453">
    <property type="entry name" value="WDR53"/>
</dbReference>